<dbReference type="EMBL" id="JBJJXI010000059">
    <property type="protein sequence ID" value="KAL3398355.1"/>
    <property type="molecule type" value="Genomic_DNA"/>
</dbReference>
<comment type="caution">
    <text evidence="2">The sequence shown here is derived from an EMBL/GenBank/DDBJ whole genome shotgun (WGS) entry which is preliminary data.</text>
</comment>
<dbReference type="AlphaFoldDB" id="A0ABD2WZV7"/>
<feature type="compositionally biased region" description="Basic and acidic residues" evidence="1">
    <location>
        <begin position="117"/>
        <end position="130"/>
    </location>
</feature>
<feature type="compositionally biased region" description="Low complexity" evidence="1">
    <location>
        <begin position="69"/>
        <end position="107"/>
    </location>
</feature>
<sequence>MQFIDLTEDDDMLEVVEIHIRPRPSHHDDHIFIDLTREEIEPTHFHWWLNGLRAAGLLNRPENVQELNAAARGSPPHSPSSRSRMSNTSTSQHTTSSSSAASQHTMSDISSVPLSEYFDKENRDAEEDARERAELVNRILHLTSDDETMPSRAPFALYDPAKSNNDSDDVSSVVSSYFGADTTDTDDGYYTCLTS</sequence>
<reference evidence="2 3" key="1">
    <citation type="journal article" date="2024" name="bioRxiv">
        <title>A reference genome for Trichogramma kaykai: A tiny desert-dwelling parasitoid wasp with competing sex-ratio distorters.</title>
        <authorList>
            <person name="Culotta J."/>
            <person name="Lindsey A.R."/>
        </authorList>
    </citation>
    <scope>NUCLEOTIDE SEQUENCE [LARGE SCALE GENOMIC DNA]</scope>
    <source>
        <strain evidence="2 3">KSX58</strain>
    </source>
</reference>
<keyword evidence="3" id="KW-1185">Reference proteome</keyword>
<proteinExistence type="predicted"/>
<organism evidence="2 3">
    <name type="scientific">Trichogramma kaykai</name>
    <dbReference type="NCBI Taxonomy" id="54128"/>
    <lineage>
        <taxon>Eukaryota</taxon>
        <taxon>Metazoa</taxon>
        <taxon>Ecdysozoa</taxon>
        <taxon>Arthropoda</taxon>
        <taxon>Hexapoda</taxon>
        <taxon>Insecta</taxon>
        <taxon>Pterygota</taxon>
        <taxon>Neoptera</taxon>
        <taxon>Endopterygota</taxon>
        <taxon>Hymenoptera</taxon>
        <taxon>Apocrita</taxon>
        <taxon>Proctotrupomorpha</taxon>
        <taxon>Chalcidoidea</taxon>
        <taxon>Trichogrammatidae</taxon>
        <taxon>Trichogramma</taxon>
    </lineage>
</organism>
<feature type="region of interest" description="Disordered" evidence="1">
    <location>
        <begin position="68"/>
        <end position="130"/>
    </location>
</feature>
<evidence type="ECO:0000256" key="1">
    <source>
        <dbReference type="SAM" id="MobiDB-lite"/>
    </source>
</evidence>
<gene>
    <name evidence="2" type="ORF">TKK_007529</name>
</gene>
<evidence type="ECO:0000313" key="2">
    <source>
        <dbReference type="EMBL" id="KAL3398355.1"/>
    </source>
</evidence>
<name>A0ABD2WZV7_9HYME</name>
<protein>
    <submittedName>
        <fullName evidence="2">Uncharacterized protein</fullName>
    </submittedName>
</protein>
<evidence type="ECO:0000313" key="3">
    <source>
        <dbReference type="Proteomes" id="UP001627154"/>
    </source>
</evidence>
<accession>A0ABD2WZV7</accession>
<dbReference type="Proteomes" id="UP001627154">
    <property type="component" value="Unassembled WGS sequence"/>
</dbReference>